<proteinExistence type="predicted"/>
<evidence type="ECO:0000313" key="2">
    <source>
        <dbReference type="Proteomes" id="UP001352852"/>
    </source>
</evidence>
<keyword evidence="2" id="KW-1185">Reference proteome</keyword>
<comment type="caution">
    <text evidence="1">The sequence shown here is derived from an EMBL/GenBank/DDBJ whole genome shotgun (WGS) entry which is preliminary data.</text>
</comment>
<accession>A0ABU7CSN4</accession>
<organism evidence="1 2">
    <name type="scientific">Characodon lateralis</name>
    <dbReference type="NCBI Taxonomy" id="208331"/>
    <lineage>
        <taxon>Eukaryota</taxon>
        <taxon>Metazoa</taxon>
        <taxon>Chordata</taxon>
        <taxon>Craniata</taxon>
        <taxon>Vertebrata</taxon>
        <taxon>Euteleostomi</taxon>
        <taxon>Actinopterygii</taxon>
        <taxon>Neopterygii</taxon>
        <taxon>Teleostei</taxon>
        <taxon>Neoteleostei</taxon>
        <taxon>Acanthomorphata</taxon>
        <taxon>Ovalentaria</taxon>
        <taxon>Atherinomorphae</taxon>
        <taxon>Cyprinodontiformes</taxon>
        <taxon>Goodeidae</taxon>
        <taxon>Characodon</taxon>
    </lineage>
</organism>
<dbReference type="EMBL" id="JAHUTJ010001269">
    <property type="protein sequence ID" value="MED6264538.1"/>
    <property type="molecule type" value="Genomic_DNA"/>
</dbReference>
<evidence type="ECO:0000313" key="1">
    <source>
        <dbReference type="EMBL" id="MED6264538.1"/>
    </source>
</evidence>
<sequence length="108" mass="12158">MAQPVFCFKHINYHHVCKLNSLKRKVRTDHVTAVRQTGEVPASFGATCTETRAFPIVADMLVTEGRVHSKDRAHPLTISPFFPLIFALLVNRSVALDIVFLFTDNFST</sequence>
<gene>
    <name evidence="1" type="ORF">CHARACLAT_016008</name>
</gene>
<dbReference type="Proteomes" id="UP001352852">
    <property type="component" value="Unassembled WGS sequence"/>
</dbReference>
<reference evidence="1 2" key="1">
    <citation type="submission" date="2021-06" db="EMBL/GenBank/DDBJ databases">
        <authorList>
            <person name="Palmer J.M."/>
        </authorList>
    </citation>
    <scope>NUCLEOTIDE SEQUENCE [LARGE SCALE GENOMIC DNA]</scope>
    <source>
        <strain evidence="1 2">CL_MEX2019</strain>
        <tissue evidence="1">Muscle</tissue>
    </source>
</reference>
<name>A0ABU7CSN4_9TELE</name>
<protein>
    <submittedName>
        <fullName evidence="1">Uncharacterized protein</fullName>
    </submittedName>
</protein>